<name>A0ABP8DWQ6_9ACTN</name>
<reference evidence="2" key="1">
    <citation type="journal article" date="2019" name="Int. J. Syst. Evol. Microbiol.">
        <title>The Global Catalogue of Microorganisms (GCM) 10K type strain sequencing project: providing services to taxonomists for standard genome sequencing and annotation.</title>
        <authorList>
            <consortium name="The Broad Institute Genomics Platform"/>
            <consortium name="The Broad Institute Genome Sequencing Center for Infectious Disease"/>
            <person name="Wu L."/>
            <person name="Ma J."/>
        </authorList>
    </citation>
    <scope>NUCLEOTIDE SEQUENCE [LARGE SCALE GENOMIC DNA]</scope>
    <source>
        <strain evidence="2">JCM 17441</strain>
    </source>
</reference>
<keyword evidence="2" id="KW-1185">Reference proteome</keyword>
<dbReference type="Proteomes" id="UP001500620">
    <property type="component" value="Unassembled WGS sequence"/>
</dbReference>
<accession>A0ABP8DWQ6</accession>
<evidence type="ECO:0000313" key="1">
    <source>
        <dbReference type="EMBL" id="GAA4264312.1"/>
    </source>
</evidence>
<organism evidence="1 2">
    <name type="scientific">Dactylosporangium darangshiense</name>
    <dbReference type="NCBI Taxonomy" id="579108"/>
    <lineage>
        <taxon>Bacteria</taxon>
        <taxon>Bacillati</taxon>
        <taxon>Actinomycetota</taxon>
        <taxon>Actinomycetes</taxon>
        <taxon>Micromonosporales</taxon>
        <taxon>Micromonosporaceae</taxon>
        <taxon>Dactylosporangium</taxon>
    </lineage>
</organism>
<comment type="caution">
    <text evidence="1">The sequence shown here is derived from an EMBL/GenBank/DDBJ whole genome shotgun (WGS) entry which is preliminary data.</text>
</comment>
<dbReference type="EMBL" id="BAABAT010000142">
    <property type="protein sequence ID" value="GAA4264312.1"/>
    <property type="molecule type" value="Genomic_DNA"/>
</dbReference>
<proteinExistence type="predicted"/>
<sequence>MSRDDEALSVAGCASLDDLSASQRANRLIGCTHMPPLVRGGGRMPVTAGDELSKVDGFRSCQIARVY</sequence>
<gene>
    <name evidence="1" type="ORF">GCM10022255_116780</name>
</gene>
<evidence type="ECO:0000313" key="2">
    <source>
        <dbReference type="Proteomes" id="UP001500620"/>
    </source>
</evidence>
<protein>
    <submittedName>
        <fullName evidence="1">Uncharacterized protein</fullName>
    </submittedName>
</protein>